<dbReference type="Gene3D" id="2.160.20.10">
    <property type="entry name" value="Single-stranded right-handed beta-helix, Pectin lyase-like"/>
    <property type="match status" value="2"/>
</dbReference>
<protein>
    <recommendedName>
        <fullName evidence="1">Rhamnogalacturonase A/B/Epimerase-like pectate lyase domain-containing protein</fullName>
    </recommendedName>
</protein>
<dbReference type="SMART" id="SM00710">
    <property type="entry name" value="PbH1"/>
    <property type="match status" value="7"/>
</dbReference>
<evidence type="ECO:0000259" key="1">
    <source>
        <dbReference type="Pfam" id="PF12708"/>
    </source>
</evidence>
<dbReference type="InterPro" id="IPR024535">
    <property type="entry name" value="RHGA/B-epi-like_pectate_lyase"/>
</dbReference>
<feature type="domain" description="Rhamnogalacturonase A/B/Epimerase-like pectate lyase" evidence="1">
    <location>
        <begin position="40"/>
        <end position="198"/>
    </location>
</feature>
<dbReference type="AlphaFoldDB" id="A0A8J3YK88"/>
<keyword evidence="3" id="KW-1185">Reference proteome</keyword>
<dbReference type="Pfam" id="PF12708">
    <property type="entry name" value="Pect-lyase_RHGA_epim"/>
    <property type="match status" value="1"/>
</dbReference>
<dbReference type="SUPFAM" id="SSF51126">
    <property type="entry name" value="Pectin lyase-like"/>
    <property type="match status" value="1"/>
</dbReference>
<dbReference type="Proteomes" id="UP000619260">
    <property type="component" value="Unassembled WGS sequence"/>
</dbReference>
<gene>
    <name evidence="2" type="ORF">Val02_27030</name>
</gene>
<dbReference type="InterPro" id="IPR006626">
    <property type="entry name" value="PbH1"/>
</dbReference>
<dbReference type="InterPro" id="IPR012334">
    <property type="entry name" value="Pectin_lyas_fold"/>
</dbReference>
<reference evidence="2" key="1">
    <citation type="submission" date="2021-01" db="EMBL/GenBank/DDBJ databases">
        <title>Whole genome shotgun sequence of Virgisporangium aliadipatigenens NBRC 105644.</title>
        <authorList>
            <person name="Komaki H."/>
            <person name="Tamura T."/>
        </authorList>
    </citation>
    <scope>NUCLEOTIDE SEQUENCE</scope>
    <source>
        <strain evidence="2">NBRC 105644</strain>
    </source>
</reference>
<evidence type="ECO:0000313" key="3">
    <source>
        <dbReference type="Proteomes" id="UP000619260"/>
    </source>
</evidence>
<proteinExistence type="predicted"/>
<accession>A0A8J3YK88</accession>
<name>A0A8J3YK88_9ACTN</name>
<sequence length="597" mass="61426">MASGKVFPNYPAAIASTLVEGWLEEAAQRIRPEFDPRVYGDLDGDPHAAIQAAIDAASERPTGGCVVVPSGRFPLSNTLSITASNVSLVGQGSSTVLALDSPAAGKHIVSVTGTSNAPLTGVRVSNLRIQGHGDDSGATADRHGIYVRWSDGMKLSRLWASDCTFCAIRVDDSEHAVITDITVEAGTRGATGGWYGVQVANFTKGQGPRGYSGHHVLAAVNAHVPEHAVSVYLCDDVTVTGLVSTGAQNDYAVNWTGARRVIMSDFTLSTAGGGYIYVERDDTLGTLRESADCSFMGGQCRGLVTASAVQVRDLHGVYLTNAPDTSLTNVTLDCSTQTGTTHGVEIASTSPRSRLTDVRVVGPVKSGVRVSADDVSLTRVTVSGARGNGATNGGIEASGARLAVAGCRVDAGAGNGIYAASQYGSIIDNFVTGCAIDGVVAASADMTVARNHSTGHTGVGFRSGASAARLRLLGNLAQTNTGGNFSLHASATQPSVDRFNKGLTNDVQARSSSFTVGLLDLVNVVDASAAARTVTLPAASAVPNGKQYIVKNKAGSANDVTVQRAGTDTIDGATSKTLTAGQILRLVSDGTSLWNEV</sequence>
<evidence type="ECO:0000313" key="2">
    <source>
        <dbReference type="EMBL" id="GIJ45817.1"/>
    </source>
</evidence>
<dbReference type="EMBL" id="BOPF01000008">
    <property type="protein sequence ID" value="GIJ45817.1"/>
    <property type="molecule type" value="Genomic_DNA"/>
</dbReference>
<dbReference type="RefSeq" id="WP_203899355.1">
    <property type="nucleotide sequence ID" value="NZ_BOPF01000008.1"/>
</dbReference>
<comment type="caution">
    <text evidence="2">The sequence shown here is derived from an EMBL/GenBank/DDBJ whole genome shotgun (WGS) entry which is preliminary data.</text>
</comment>
<organism evidence="2 3">
    <name type="scientific">Virgisporangium aliadipatigenens</name>
    <dbReference type="NCBI Taxonomy" id="741659"/>
    <lineage>
        <taxon>Bacteria</taxon>
        <taxon>Bacillati</taxon>
        <taxon>Actinomycetota</taxon>
        <taxon>Actinomycetes</taxon>
        <taxon>Micromonosporales</taxon>
        <taxon>Micromonosporaceae</taxon>
        <taxon>Virgisporangium</taxon>
    </lineage>
</organism>
<dbReference type="InterPro" id="IPR011050">
    <property type="entry name" value="Pectin_lyase_fold/virulence"/>
</dbReference>